<name>A0A671XNF3_SPAAU</name>
<keyword evidence="5" id="KW-1185">Reference proteome</keyword>
<feature type="transmembrane region" description="Helical" evidence="2">
    <location>
        <begin position="104"/>
        <end position="124"/>
    </location>
</feature>
<reference evidence="4" key="2">
    <citation type="submission" date="2025-08" db="UniProtKB">
        <authorList>
            <consortium name="Ensembl"/>
        </authorList>
    </citation>
    <scope>IDENTIFICATION</scope>
</reference>
<dbReference type="OMA" id="QIAVDCC"/>
<protein>
    <recommendedName>
        <fullName evidence="3">Chemokine interleukin-8-like domain-containing protein</fullName>
    </recommendedName>
</protein>
<keyword evidence="2" id="KW-1133">Transmembrane helix</keyword>
<dbReference type="InterPro" id="IPR001811">
    <property type="entry name" value="Chemokine_IL8-like_dom"/>
</dbReference>
<evidence type="ECO:0000256" key="2">
    <source>
        <dbReference type="SAM" id="Phobius"/>
    </source>
</evidence>
<sequence>SQKTDARIKTCLRESSEKTHRRILASNQRESRGEVRARVRPVPTFPDFQSLSTSANFRFLFCRYKYTCCSPSHSNTFTLLKRLTEAANLSSQPRKKKGDMASRVAALLLLGVICVGLASGQIAVDCCLKTSDKFLPLSRINGYVIQEAGQGCDKSATVFITKTGRTLCFSHHSKLQWVRGHIEALEARQQAKK</sequence>
<dbReference type="Proteomes" id="UP000472265">
    <property type="component" value="Chromosome 5"/>
</dbReference>
<dbReference type="GO" id="GO:0006955">
    <property type="term" value="P:immune response"/>
    <property type="evidence" value="ECO:0007669"/>
    <property type="project" value="InterPro"/>
</dbReference>
<dbReference type="Ensembl" id="ENSSAUT00010055288.1">
    <property type="protein sequence ID" value="ENSSAUP00010052585.1"/>
    <property type="gene ID" value="ENSSAUG00010021804.1"/>
</dbReference>
<evidence type="ECO:0000256" key="1">
    <source>
        <dbReference type="ARBA" id="ARBA00022514"/>
    </source>
</evidence>
<dbReference type="InterPro" id="IPR036048">
    <property type="entry name" value="Interleukin_8-like_sf"/>
</dbReference>
<dbReference type="PANTHER" id="PTHR12015:SF108">
    <property type="entry name" value="C-C MOTIF CHEMOKINE 20"/>
    <property type="match status" value="1"/>
</dbReference>
<dbReference type="InParanoid" id="A0A671XNF3"/>
<dbReference type="Pfam" id="PF00048">
    <property type="entry name" value="IL8"/>
    <property type="match status" value="1"/>
</dbReference>
<reference evidence="4" key="3">
    <citation type="submission" date="2025-09" db="UniProtKB">
        <authorList>
            <consortium name="Ensembl"/>
        </authorList>
    </citation>
    <scope>IDENTIFICATION</scope>
</reference>
<evidence type="ECO:0000313" key="5">
    <source>
        <dbReference type="Proteomes" id="UP000472265"/>
    </source>
</evidence>
<dbReference type="AlphaFoldDB" id="A0A671XNF3"/>
<keyword evidence="2" id="KW-0812">Transmembrane</keyword>
<keyword evidence="2" id="KW-0472">Membrane</keyword>
<gene>
    <name evidence="4" type="primary">LOC115582042</name>
</gene>
<dbReference type="SMART" id="SM00199">
    <property type="entry name" value="SCY"/>
    <property type="match status" value="1"/>
</dbReference>
<evidence type="ECO:0000313" key="4">
    <source>
        <dbReference type="Ensembl" id="ENSSAUP00010052585.1"/>
    </source>
</evidence>
<dbReference type="GO" id="GO:0008009">
    <property type="term" value="F:chemokine activity"/>
    <property type="evidence" value="ECO:0007669"/>
    <property type="project" value="InterPro"/>
</dbReference>
<dbReference type="CDD" id="cd00169">
    <property type="entry name" value="Chemokine"/>
    <property type="match status" value="1"/>
</dbReference>
<dbReference type="GeneTree" id="ENSGT00990000203821"/>
<dbReference type="FunCoup" id="A0A671XNF3">
    <property type="interactions" value="399"/>
</dbReference>
<organism evidence="4 5">
    <name type="scientific">Sparus aurata</name>
    <name type="common">Gilthead sea bream</name>
    <dbReference type="NCBI Taxonomy" id="8175"/>
    <lineage>
        <taxon>Eukaryota</taxon>
        <taxon>Metazoa</taxon>
        <taxon>Chordata</taxon>
        <taxon>Craniata</taxon>
        <taxon>Vertebrata</taxon>
        <taxon>Euteleostomi</taxon>
        <taxon>Actinopterygii</taxon>
        <taxon>Neopterygii</taxon>
        <taxon>Teleostei</taxon>
        <taxon>Neoteleostei</taxon>
        <taxon>Acanthomorphata</taxon>
        <taxon>Eupercaria</taxon>
        <taxon>Spariformes</taxon>
        <taxon>Sparidae</taxon>
        <taxon>Sparus</taxon>
    </lineage>
</organism>
<accession>A0A671XNF3</accession>
<dbReference type="Gene3D" id="2.40.50.40">
    <property type="match status" value="1"/>
</dbReference>
<feature type="domain" description="Chemokine interleukin-8-like" evidence="3">
    <location>
        <begin position="123"/>
        <end position="185"/>
    </location>
</feature>
<evidence type="ECO:0000259" key="3">
    <source>
        <dbReference type="SMART" id="SM00199"/>
    </source>
</evidence>
<dbReference type="PANTHER" id="PTHR12015">
    <property type="entry name" value="SMALL INDUCIBLE CYTOKINE A"/>
    <property type="match status" value="1"/>
</dbReference>
<reference evidence="4" key="1">
    <citation type="submission" date="2021-04" db="EMBL/GenBank/DDBJ databases">
        <authorList>
            <consortium name="Wellcome Sanger Institute Data Sharing"/>
        </authorList>
    </citation>
    <scope>NUCLEOTIDE SEQUENCE [LARGE SCALE GENOMIC DNA]</scope>
</reference>
<dbReference type="InterPro" id="IPR039809">
    <property type="entry name" value="Chemokine_b/g/d"/>
</dbReference>
<dbReference type="SUPFAM" id="SSF54117">
    <property type="entry name" value="Interleukin 8-like chemokines"/>
    <property type="match status" value="1"/>
</dbReference>
<dbReference type="GO" id="GO:0005615">
    <property type="term" value="C:extracellular space"/>
    <property type="evidence" value="ECO:0007669"/>
    <property type="project" value="UniProtKB-KW"/>
</dbReference>
<keyword evidence="1" id="KW-0202">Cytokine</keyword>
<proteinExistence type="predicted"/>